<accession>A0A1E4R7E5</accession>
<dbReference type="Proteomes" id="UP000094784">
    <property type="component" value="Unassembled WGS sequence"/>
</dbReference>
<evidence type="ECO:0000313" key="2">
    <source>
        <dbReference type="Proteomes" id="UP000094784"/>
    </source>
</evidence>
<dbReference type="OrthoDB" id="2593413at2"/>
<proteinExistence type="predicted"/>
<name>A0A1E4R7E5_9BACI</name>
<dbReference type="EMBL" id="MECQ01000001">
    <property type="protein sequence ID" value="ODV56353.1"/>
    <property type="molecule type" value="Genomic_DNA"/>
</dbReference>
<organism evidence="1 2">
    <name type="scientific">Lysinibacillus fusiformis</name>
    <dbReference type="NCBI Taxonomy" id="28031"/>
    <lineage>
        <taxon>Bacteria</taxon>
        <taxon>Bacillati</taxon>
        <taxon>Bacillota</taxon>
        <taxon>Bacilli</taxon>
        <taxon>Bacillales</taxon>
        <taxon>Bacillaceae</taxon>
        <taxon>Lysinibacillus</taxon>
    </lineage>
</organism>
<dbReference type="RefSeq" id="WP_069481349.1">
    <property type="nucleotide sequence ID" value="NZ_KV766182.1"/>
</dbReference>
<protein>
    <submittedName>
        <fullName evidence="1">Uncharacterized protein</fullName>
    </submittedName>
</protein>
<dbReference type="AlphaFoldDB" id="A0A1E4R7E5"/>
<gene>
    <name evidence="1" type="ORF">BG258_10825</name>
</gene>
<sequence length="72" mass="7640">MKNIIAGINLIVGFGIIANTPAFVASVSKPEVAGWPIEVVVDSACIKQDVHPLMDCHHLFVPIRALASLGFS</sequence>
<reference evidence="1 2" key="1">
    <citation type="submission" date="2016-09" db="EMBL/GenBank/DDBJ databases">
        <title>Draft genome sequence of the soil isolate, Lysinibacillus fusiformis M5, a potential hypoxanthine producer.</title>
        <authorList>
            <person name="Gallegos-Monterrosa R."/>
            <person name="Maroti G."/>
            <person name="Balint B."/>
            <person name="Kovacs A.T."/>
        </authorList>
    </citation>
    <scope>NUCLEOTIDE SEQUENCE [LARGE SCALE GENOMIC DNA]</scope>
    <source>
        <strain evidence="1 2">M5</strain>
    </source>
</reference>
<evidence type="ECO:0000313" key="1">
    <source>
        <dbReference type="EMBL" id="ODV56353.1"/>
    </source>
</evidence>
<comment type="caution">
    <text evidence="1">The sequence shown here is derived from an EMBL/GenBank/DDBJ whole genome shotgun (WGS) entry which is preliminary data.</text>
</comment>